<organism evidence="8 9">
    <name type="scientific">Corynebacterium accolens</name>
    <dbReference type="NCBI Taxonomy" id="38284"/>
    <lineage>
        <taxon>Bacteria</taxon>
        <taxon>Bacillati</taxon>
        <taxon>Actinomycetota</taxon>
        <taxon>Actinomycetes</taxon>
        <taxon>Mycobacteriales</taxon>
        <taxon>Corynebacteriaceae</taxon>
        <taxon>Corynebacterium</taxon>
    </lineage>
</organism>
<accession>A0A2A4AK68</accession>
<keyword evidence="4 6" id="KW-1133">Transmembrane helix</keyword>
<reference evidence="8 9" key="1">
    <citation type="submission" date="2017-09" db="EMBL/GenBank/DDBJ databases">
        <title>Draft Genome Sequence of Corynebacterium accolens AH4003.</title>
        <authorList>
            <person name="Chen Y."/>
            <person name="Oosthuysen W.F."/>
            <person name="Kelley S."/>
            <person name="Horswill A."/>
        </authorList>
    </citation>
    <scope>NUCLEOTIDE SEQUENCE [LARGE SCALE GENOMIC DNA]</scope>
    <source>
        <strain evidence="8 9">AH4003</strain>
    </source>
</reference>
<keyword evidence="2" id="KW-1003">Cell membrane</keyword>
<evidence type="ECO:0000313" key="9">
    <source>
        <dbReference type="Proteomes" id="UP000218690"/>
    </source>
</evidence>
<evidence type="ECO:0000313" key="8">
    <source>
        <dbReference type="EMBL" id="PCC82680.1"/>
    </source>
</evidence>
<dbReference type="Proteomes" id="UP000218690">
    <property type="component" value="Unassembled WGS sequence"/>
</dbReference>
<keyword evidence="5 6" id="KW-0472">Membrane</keyword>
<protein>
    <submittedName>
        <fullName evidence="8">Metal-binding protein</fullName>
    </submittedName>
</protein>
<feature type="transmembrane region" description="Helical" evidence="6">
    <location>
        <begin position="333"/>
        <end position="357"/>
    </location>
</feature>
<feature type="transmembrane region" description="Helical" evidence="6">
    <location>
        <begin position="302"/>
        <end position="321"/>
    </location>
</feature>
<dbReference type="InterPro" id="IPR004477">
    <property type="entry name" value="ComEC_N"/>
</dbReference>
<dbReference type="PANTHER" id="PTHR30619:SF7">
    <property type="entry name" value="BETA-LACTAMASE DOMAIN PROTEIN"/>
    <property type="match status" value="1"/>
</dbReference>
<proteinExistence type="predicted"/>
<feature type="transmembrane region" description="Helical" evidence="6">
    <location>
        <begin position="406"/>
        <end position="430"/>
    </location>
</feature>
<keyword evidence="3 6" id="KW-0812">Transmembrane</keyword>
<comment type="subcellular location">
    <subcellularLocation>
        <location evidence="1">Cell membrane</location>
        <topology evidence="1">Multi-pass membrane protein</topology>
    </subcellularLocation>
</comment>
<dbReference type="GO" id="GO:0005886">
    <property type="term" value="C:plasma membrane"/>
    <property type="evidence" value="ECO:0007669"/>
    <property type="project" value="UniProtKB-SubCell"/>
</dbReference>
<comment type="caution">
    <text evidence="8">The sequence shown here is derived from an EMBL/GenBank/DDBJ whole genome shotgun (WGS) entry which is preliminary data.</text>
</comment>
<name>A0A2A4AK68_9CORY</name>
<evidence type="ECO:0000256" key="4">
    <source>
        <dbReference type="ARBA" id="ARBA00022989"/>
    </source>
</evidence>
<dbReference type="EMBL" id="NWBP01000023">
    <property type="protein sequence ID" value="PCC82680.1"/>
    <property type="molecule type" value="Genomic_DNA"/>
</dbReference>
<dbReference type="InterPro" id="IPR052159">
    <property type="entry name" value="Competence_DNA_uptake"/>
</dbReference>
<evidence type="ECO:0000256" key="3">
    <source>
        <dbReference type="ARBA" id="ARBA00022692"/>
    </source>
</evidence>
<dbReference type="AlphaFoldDB" id="A0A2A4AK68"/>
<feature type="transmembrane region" description="Helical" evidence="6">
    <location>
        <begin position="205"/>
        <end position="223"/>
    </location>
</feature>
<evidence type="ECO:0000256" key="1">
    <source>
        <dbReference type="ARBA" id="ARBA00004651"/>
    </source>
</evidence>
<evidence type="ECO:0000259" key="7">
    <source>
        <dbReference type="Pfam" id="PF03772"/>
    </source>
</evidence>
<dbReference type="Pfam" id="PF03772">
    <property type="entry name" value="Competence"/>
    <property type="match status" value="1"/>
</dbReference>
<dbReference type="NCBIfam" id="TIGR00360">
    <property type="entry name" value="ComEC_N-term"/>
    <property type="match status" value="1"/>
</dbReference>
<evidence type="ECO:0000256" key="6">
    <source>
        <dbReference type="SAM" id="Phobius"/>
    </source>
</evidence>
<feature type="transmembrane region" description="Helical" evidence="6">
    <location>
        <begin position="270"/>
        <end position="290"/>
    </location>
</feature>
<evidence type="ECO:0000256" key="2">
    <source>
        <dbReference type="ARBA" id="ARBA00022475"/>
    </source>
</evidence>
<gene>
    <name evidence="8" type="ORF">COM45_07625</name>
</gene>
<evidence type="ECO:0000256" key="5">
    <source>
        <dbReference type="ARBA" id="ARBA00023136"/>
    </source>
</evidence>
<feature type="transmembrane region" description="Helical" evidence="6">
    <location>
        <begin position="235"/>
        <end position="263"/>
    </location>
</feature>
<dbReference type="PANTHER" id="PTHR30619">
    <property type="entry name" value="DNA INTERNALIZATION/COMPETENCE PROTEIN COMEC/REC2"/>
    <property type="match status" value="1"/>
</dbReference>
<feature type="domain" description="ComEC/Rec2-related protein" evidence="7">
    <location>
        <begin position="157"/>
        <end position="417"/>
    </location>
</feature>
<sequence length="483" mass="50848">MRQLRLLPAACAVWLATLLSFNGAWCSLVPLVCLVLWFWQRGQAVLTTGLSALAIAVTKVRISRAGPLGDVLTGTVITEPTEARFGWLLRLRVPGYPFQVPVFSDEPAPAGAQVTLDHGTITSLTPPDSLAAHVAENFRELVSISVGPSSQGLLPGMVLGDTTLQTAAEKQLYIDTGLSHLSAVSGSNVAIVCSAAALLVKGPRLRVAASLSALCIFVALVGFEPSVQRAAVMGLVGLLAVLNSARMEPMHGLSLAIIVLLFIDSELAKNFGFALSVAATAGIVALSPLLYRHLAVIGWPDIFVRALAVAIAADLVTMPIIALMSGKVSVVSVLANVLVAPATAPVTILGLLAALFAQLGPLSVLGAGVLRLTEPFTWWINTIARGCAALPVSTVDASPFLVLLGYGWIVAGILYKRPLLTLACVVAFLWPRHIDTPQEPIHVVATEEDIEPIPPGTRSIIVTQDSPPDYPTRTADGIAVFYR</sequence>